<feature type="signal peptide" evidence="1">
    <location>
        <begin position="1"/>
        <end position="33"/>
    </location>
</feature>
<keyword evidence="1" id="KW-0732">Signal</keyword>
<accession>A0A2P6TMN1</accession>
<dbReference type="AlphaFoldDB" id="A0A2P6TMN1"/>
<comment type="caution">
    <text evidence="2">The sequence shown here is derived from an EMBL/GenBank/DDBJ whole genome shotgun (WGS) entry which is preliminary data.</text>
</comment>
<keyword evidence="3" id="KW-1185">Reference proteome</keyword>
<name>A0A2P6TMN1_CHLSO</name>
<dbReference type="Gene3D" id="1.25.70.10">
    <property type="entry name" value="Transcription termination factor 3, mitochondrial"/>
    <property type="match status" value="1"/>
</dbReference>
<dbReference type="EMBL" id="LHPG02000011">
    <property type="protein sequence ID" value="PRW45598.1"/>
    <property type="molecule type" value="Genomic_DNA"/>
</dbReference>
<feature type="chain" id="PRO_5015113463" evidence="1">
    <location>
        <begin position="34"/>
        <end position="278"/>
    </location>
</feature>
<evidence type="ECO:0000313" key="3">
    <source>
        <dbReference type="Proteomes" id="UP000239899"/>
    </source>
</evidence>
<reference evidence="2 3" key="1">
    <citation type="journal article" date="2018" name="Plant J.">
        <title>Genome sequences of Chlorella sorokiniana UTEX 1602 and Micractinium conductrix SAG 241.80: implications to maltose excretion by a green alga.</title>
        <authorList>
            <person name="Arriola M.B."/>
            <person name="Velmurugan N."/>
            <person name="Zhang Y."/>
            <person name="Plunkett M.H."/>
            <person name="Hondzo H."/>
            <person name="Barney B.M."/>
        </authorList>
    </citation>
    <scope>NUCLEOTIDE SEQUENCE [LARGE SCALE GENOMIC DNA]</scope>
    <source>
        <strain evidence="3">UTEX 1602</strain>
    </source>
</reference>
<dbReference type="OrthoDB" id="512405at2759"/>
<dbReference type="Proteomes" id="UP000239899">
    <property type="component" value="Unassembled WGS sequence"/>
</dbReference>
<organism evidence="2 3">
    <name type="scientific">Chlorella sorokiniana</name>
    <name type="common">Freshwater green alga</name>
    <dbReference type="NCBI Taxonomy" id="3076"/>
    <lineage>
        <taxon>Eukaryota</taxon>
        <taxon>Viridiplantae</taxon>
        <taxon>Chlorophyta</taxon>
        <taxon>core chlorophytes</taxon>
        <taxon>Trebouxiophyceae</taxon>
        <taxon>Chlorellales</taxon>
        <taxon>Chlorellaceae</taxon>
        <taxon>Chlorella clade</taxon>
        <taxon>Chlorella</taxon>
    </lineage>
</organism>
<gene>
    <name evidence="2" type="ORF">C2E21_6066</name>
</gene>
<evidence type="ECO:0000313" key="2">
    <source>
        <dbReference type="EMBL" id="PRW45598.1"/>
    </source>
</evidence>
<protein>
    <submittedName>
        <fullName evidence="2">Endoplasmic reticulum</fullName>
    </submittedName>
</protein>
<sequence length="278" mass="29253">MLPTTWAALGGTPTVALLPALAVLAQRAPFAAAACSGAQEWLARRGAPPSASPAAGRPPLAPLAPLAPYATAAGAPAPDIFSLVQPRRRHQSGLTQPAGAARQYRTVNHDSQEALQHAHEPWTPRPDPHRLMQPPPQPPAAEVLHALARRHGVDDSQEYIRVVQKLSCERQYSLLQNCEAVATHLQALGIAAPLVGRMLQHCPALFSYPAPDRAAPLLEALMGAGVGLGPTQAAEVFVCCPALGNTRNVMPAIVRLVVEQHALSWQAAAAPEPAAECT</sequence>
<proteinExistence type="predicted"/>
<evidence type="ECO:0000256" key="1">
    <source>
        <dbReference type="SAM" id="SignalP"/>
    </source>
</evidence>
<dbReference type="InterPro" id="IPR038538">
    <property type="entry name" value="MTERF_sf"/>
</dbReference>